<dbReference type="SMART" id="SM01168">
    <property type="entry name" value="DUF1907"/>
    <property type="match status" value="1"/>
</dbReference>
<organism evidence="8">
    <name type="scientific">Mesocestoides corti</name>
    <name type="common">Flatworm</name>
    <dbReference type="NCBI Taxonomy" id="53468"/>
    <lineage>
        <taxon>Eukaryota</taxon>
        <taxon>Metazoa</taxon>
        <taxon>Spiralia</taxon>
        <taxon>Lophotrochozoa</taxon>
        <taxon>Platyhelminthes</taxon>
        <taxon>Cestoda</taxon>
        <taxon>Eucestoda</taxon>
        <taxon>Cyclophyllidea</taxon>
        <taxon>Mesocestoididae</taxon>
        <taxon>Mesocestoides</taxon>
    </lineage>
</organism>
<evidence type="ECO:0000256" key="6">
    <source>
        <dbReference type="ARBA" id="ARBA00023242"/>
    </source>
</evidence>
<keyword evidence="5" id="KW-0862">Zinc</keyword>
<name>A0A5K3FB03_MESCO</name>
<dbReference type="WBParaSite" id="MCU_006374-RC">
    <property type="protein sequence ID" value="MCU_006374-RC"/>
    <property type="gene ID" value="MCU_006374"/>
</dbReference>
<evidence type="ECO:0000259" key="7">
    <source>
        <dbReference type="SMART" id="SM01168"/>
    </source>
</evidence>
<evidence type="ECO:0000256" key="5">
    <source>
        <dbReference type="ARBA" id="ARBA00022833"/>
    </source>
</evidence>
<dbReference type="GO" id="GO:0008270">
    <property type="term" value="F:zinc ion binding"/>
    <property type="evidence" value="ECO:0007669"/>
    <property type="project" value="TreeGrafter"/>
</dbReference>
<dbReference type="PANTHER" id="PTHR13204:SF1">
    <property type="entry name" value="ESTER HYDROLASE C11ORF54"/>
    <property type="match status" value="1"/>
</dbReference>
<keyword evidence="3" id="KW-0479">Metal-binding</keyword>
<reference evidence="8" key="1">
    <citation type="submission" date="2019-11" db="UniProtKB">
        <authorList>
            <consortium name="WormBaseParasite"/>
        </authorList>
    </citation>
    <scope>IDENTIFICATION</scope>
</reference>
<dbReference type="InterPro" id="IPR015021">
    <property type="entry name" value="C11orf54_DUF1907"/>
</dbReference>
<proteinExistence type="predicted"/>
<evidence type="ECO:0000256" key="3">
    <source>
        <dbReference type="ARBA" id="ARBA00022723"/>
    </source>
</evidence>
<evidence type="ECO:0000313" key="8">
    <source>
        <dbReference type="WBParaSite" id="MCU_006374-RC"/>
    </source>
</evidence>
<dbReference type="GO" id="GO:0005634">
    <property type="term" value="C:nucleus"/>
    <property type="evidence" value="ECO:0007669"/>
    <property type="project" value="UniProtKB-SubCell"/>
</dbReference>
<protein>
    <submittedName>
        <fullName evidence="8">DUF1907 domain-containing protein</fullName>
    </submittedName>
</protein>
<evidence type="ECO:0000256" key="2">
    <source>
        <dbReference type="ARBA" id="ARBA00011245"/>
    </source>
</evidence>
<evidence type="ECO:0000256" key="1">
    <source>
        <dbReference type="ARBA" id="ARBA00004123"/>
    </source>
</evidence>
<dbReference type="PANTHER" id="PTHR13204">
    <property type="entry name" value="PTD012 PROTEIN"/>
    <property type="match status" value="1"/>
</dbReference>
<comment type="subunit">
    <text evidence="2">Monomer.</text>
</comment>
<comment type="subcellular location">
    <subcellularLocation>
        <location evidence="1">Nucleus</location>
    </subcellularLocation>
</comment>
<dbReference type="AlphaFoldDB" id="A0A5K3FB03"/>
<evidence type="ECO:0000256" key="4">
    <source>
        <dbReference type="ARBA" id="ARBA00022801"/>
    </source>
</evidence>
<feature type="domain" description="DUF1907" evidence="7">
    <location>
        <begin position="22"/>
        <end position="304"/>
    </location>
</feature>
<sequence>MAVNSVSRFDVHDVNLEEITKILQDGIKDHFKSVNVRIVPCPDLKASPFRLLCSGLSGQNIVCDVGGMSYLLPVPDKTKKYTFDEVVRLSKLRQGQLLGAGAGPFYTHGKNCEMAANVRFEDSKISSNSTLHGVYDESTRSPQVLAATDNNFALLAHLLATEGLPGDVIEVDASGRLKEGAPYVFLREALTSAYGKLDKPVALGGVFMLTGSKGRFHVLPDFPDHPVDSPSRVAEFLKFFEMEPPVMGMGTLVSHDPFGIDLKLDHFHCYNEKRDLAGHFYWDTEPQTAHYKFYLTVAKSLLRIDPKPK</sequence>
<dbReference type="CDD" id="cd17298">
    <property type="entry name" value="DUF1907"/>
    <property type="match status" value="1"/>
</dbReference>
<dbReference type="SUPFAM" id="SSF117856">
    <property type="entry name" value="AF0104/ALDC/Ptd012-like"/>
    <property type="match status" value="1"/>
</dbReference>
<keyword evidence="4" id="KW-0378">Hydrolase</keyword>
<keyword evidence="6" id="KW-0539">Nucleus</keyword>
<accession>A0A5K3FB03</accession>
<dbReference type="GO" id="GO:0016788">
    <property type="term" value="F:hydrolase activity, acting on ester bonds"/>
    <property type="evidence" value="ECO:0007669"/>
    <property type="project" value="TreeGrafter"/>
</dbReference>
<dbReference type="Pfam" id="PF08925">
    <property type="entry name" value="DUF1907"/>
    <property type="match status" value="1"/>
</dbReference>